<dbReference type="PROSITE" id="PS51257">
    <property type="entry name" value="PROKAR_LIPOPROTEIN"/>
    <property type="match status" value="1"/>
</dbReference>
<feature type="domain" description="FAS1" evidence="2">
    <location>
        <begin position="29"/>
        <end position="167"/>
    </location>
</feature>
<feature type="domain" description="FAS1" evidence="2">
    <location>
        <begin position="176"/>
        <end position="311"/>
    </location>
</feature>
<evidence type="ECO:0000259" key="2">
    <source>
        <dbReference type="PROSITE" id="PS50213"/>
    </source>
</evidence>
<dbReference type="InterPro" id="IPR036378">
    <property type="entry name" value="FAS1_dom_sf"/>
</dbReference>
<dbReference type="InterPro" id="IPR000782">
    <property type="entry name" value="FAS1_domain"/>
</dbReference>
<dbReference type="PANTHER" id="PTHR10900:SF77">
    <property type="entry name" value="FI19380P1"/>
    <property type="match status" value="1"/>
</dbReference>
<accession>A0ABS5DV87</accession>
<evidence type="ECO:0000313" key="4">
    <source>
        <dbReference type="Proteomes" id="UP000672097"/>
    </source>
</evidence>
<comment type="caution">
    <text evidence="3">The sequence shown here is derived from an EMBL/GenBank/DDBJ whole genome shotgun (WGS) entry which is preliminary data.</text>
</comment>
<dbReference type="Proteomes" id="UP000672097">
    <property type="component" value="Unassembled WGS sequence"/>
</dbReference>
<feature type="signal peptide" evidence="1">
    <location>
        <begin position="1"/>
        <end position="22"/>
    </location>
</feature>
<dbReference type="Pfam" id="PF02469">
    <property type="entry name" value="Fasciclin"/>
    <property type="match status" value="2"/>
</dbReference>
<dbReference type="PANTHER" id="PTHR10900">
    <property type="entry name" value="PERIOSTIN-RELATED"/>
    <property type="match status" value="1"/>
</dbReference>
<dbReference type="SMART" id="SM00554">
    <property type="entry name" value="FAS1"/>
    <property type="match status" value="2"/>
</dbReference>
<name>A0ABS5DV87_9BURK</name>
<protein>
    <submittedName>
        <fullName evidence="3">Fasciclin domain-containing protein</fullName>
    </submittedName>
</protein>
<organism evidence="3 4">
    <name type="scientific">Ideonella paludis</name>
    <dbReference type="NCBI Taxonomy" id="1233411"/>
    <lineage>
        <taxon>Bacteria</taxon>
        <taxon>Pseudomonadati</taxon>
        <taxon>Pseudomonadota</taxon>
        <taxon>Betaproteobacteria</taxon>
        <taxon>Burkholderiales</taxon>
        <taxon>Sphaerotilaceae</taxon>
        <taxon>Ideonella</taxon>
    </lineage>
</organism>
<evidence type="ECO:0000256" key="1">
    <source>
        <dbReference type="SAM" id="SignalP"/>
    </source>
</evidence>
<dbReference type="RefSeq" id="WP_210807592.1">
    <property type="nucleotide sequence ID" value="NZ_JAGQDG010000002.1"/>
</dbReference>
<keyword evidence="4" id="KW-1185">Reference proteome</keyword>
<gene>
    <name evidence="3" type="ORF">KAK11_06980</name>
</gene>
<feature type="chain" id="PRO_5047094265" evidence="1">
    <location>
        <begin position="23"/>
        <end position="315"/>
    </location>
</feature>
<dbReference type="EMBL" id="JAGQDG010000002">
    <property type="protein sequence ID" value="MBQ0935062.1"/>
    <property type="molecule type" value="Genomic_DNA"/>
</dbReference>
<keyword evidence="1" id="KW-0732">Signal</keyword>
<sequence>MTSWIKRLTAIVIASSVTFLTACGGGDDAADVVTLARSNPDLSVLAEAIDAAGLAPTLQGAGPFTVFAPTNQAFTNVLAELKLTKEQLFADKPLLTAVLTYHVVSGEIPSSAVPLGRPITTLQKGYFKAEASGSTLQLTDGRNRLSKVTTANVDASNGVIHVVDKVLLPADKTVVGTAVALSTSATPEFTLLVEALTAADLVTTLSGPGPFTVFAPTDAAFVALLAELGITKEALFADKPLLTSVLTYHVVPGLVLKAQVPVGSPIATVEGDTFTVNASLAITDQRARSAKITGTDVLASNGVIHVIDKVILPAP</sequence>
<dbReference type="PROSITE" id="PS50213">
    <property type="entry name" value="FAS1"/>
    <property type="match status" value="2"/>
</dbReference>
<dbReference type="InterPro" id="IPR050904">
    <property type="entry name" value="Adhesion/Biosynth-related"/>
</dbReference>
<dbReference type="Gene3D" id="2.30.180.10">
    <property type="entry name" value="FAS1 domain"/>
    <property type="match status" value="2"/>
</dbReference>
<dbReference type="SUPFAM" id="SSF82153">
    <property type="entry name" value="FAS1 domain"/>
    <property type="match status" value="2"/>
</dbReference>
<evidence type="ECO:0000313" key="3">
    <source>
        <dbReference type="EMBL" id="MBQ0935062.1"/>
    </source>
</evidence>
<reference evidence="3 4" key="1">
    <citation type="submission" date="2021-04" db="EMBL/GenBank/DDBJ databases">
        <title>The genome sequence of type strain Ideonella paludis KCTC 32238.</title>
        <authorList>
            <person name="Liu Y."/>
        </authorList>
    </citation>
    <scope>NUCLEOTIDE SEQUENCE [LARGE SCALE GENOMIC DNA]</scope>
    <source>
        <strain evidence="3 4">KCTC 32238</strain>
    </source>
</reference>
<proteinExistence type="predicted"/>